<dbReference type="InterPro" id="IPR036412">
    <property type="entry name" value="HAD-like_sf"/>
</dbReference>
<dbReference type="InterPro" id="IPR006439">
    <property type="entry name" value="HAD-SF_hydro_IA"/>
</dbReference>
<dbReference type="Gene3D" id="1.10.150.240">
    <property type="entry name" value="Putative phosphatase, domain 2"/>
    <property type="match status" value="1"/>
</dbReference>
<dbReference type="GO" id="GO:0046872">
    <property type="term" value="F:metal ion binding"/>
    <property type="evidence" value="ECO:0007669"/>
    <property type="project" value="UniProtKB-KW"/>
</dbReference>
<dbReference type="InterPro" id="IPR023214">
    <property type="entry name" value="HAD_sf"/>
</dbReference>
<dbReference type="Gene3D" id="3.40.50.1000">
    <property type="entry name" value="HAD superfamily/HAD-like"/>
    <property type="match status" value="1"/>
</dbReference>
<dbReference type="AlphaFoldDB" id="A0A838B7A5"/>
<comment type="similarity">
    <text evidence="2">Belongs to the HAD-like hydrolase superfamily. CbbY/CbbZ/Gph/YieH family.</text>
</comment>
<gene>
    <name evidence="5" type="ORF">H0241_18910</name>
</gene>
<evidence type="ECO:0000313" key="5">
    <source>
        <dbReference type="EMBL" id="MBA1142325.1"/>
    </source>
</evidence>
<keyword evidence="6" id="KW-1185">Reference proteome</keyword>
<comment type="caution">
    <text evidence="5">The sequence shown here is derived from an EMBL/GenBank/DDBJ whole genome shotgun (WGS) entry which is preliminary data.</text>
</comment>
<accession>A0A838B7A5</accession>
<dbReference type="SUPFAM" id="SSF56784">
    <property type="entry name" value="HAD-like"/>
    <property type="match status" value="1"/>
</dbReference>
<evidence type="ECO:0000256" key="2">
    <source>
        <dbReference type="ARBA" id="ARBA00006171"/>
    </source>
</evidence>
<dbReference type="EMBL" id="JACDTY010000009">
    <property type="protein sequence ID" value="MBA1142325.1"/>
    <property type="molecule type" value="Genomic_DNA"/>
</dbReference>
<protein>
    <submittedName>
        <fullName evidence="5">HAD family phosphatase</fullName>
    </submittedName>
</protein>
<sequence length="236" mass="25606">MTQLTRAANGTHPTRSFDLVIFDCDGVLVESEWLEGELLTESLRGEGIEITVDEAVCRFAGRQLADISSNIARELGIRLESEFWSRFLGRLEAALREKLKPVPGVIELLGNLELPFCVASNSPRDRLIVKLRAANLLPFIGTRFVSAQDVVYPKPAPHLFLFAAELMGTRPERCLVVEDSFSGLKAASAAGMQAVKFLGGRHCTPQYIAKLSGVPVFGTACNGAELLSILTSCNAA</sequence>
<name>A0A838B7A5_9HYPH</name>
<dbReference type="Proteomes" id="UP000558284">
    <property type="component" value="Unassembled WGS sequence"/>
</dbReference>
<evidence type="ECO:0000313" key="6">
    <source>
        <dbReference type="Proteomes" id="UP000558284"/>
    </source>
</evidence>
<reference evidence="5 6" key="1">
    <citation type="submission" date="2020-07" db="EMBL/GenBank/DDBJ databases">
        <title>Definition of the novel symbiovar canariense within Mesorhizobium novociceri, a new species of genus Mesorhizobium nodulating Cicer canariense in the Caldera de Taburiente National Park (La Palma, Canary Islands).</title>
        <authorList>
            <person name="Leon-Barrios M."/>
            <person name="Perez-Yepez J."/>
            <person name="Flores-Felix J.D."/>
            <person name="Ramirez-Baena M.H."/>
            <person name="Pulido-Suarez L."/>
            <person name="Igual J.M."/>
            <person name="Velazquez E."/>
            <person name="Peix A."/>
        </authorList>
    </citation>
    <scope>NUCLEOTIDE SEQUENCE [LARGE SCALE GENOMIC DNA]</scope>
    <source>
        <strain evidence="5 6">CCANP35</strain>
    </source>
</reference>
<dbReference type="SFLD" id="SFLDS00003">
    <property type="entry name" value="Haloacid_Dehalogenase"/>
    <property type="match status" value="1"/>
</dbReference>
<comment type="cofactor">
    <cofactor evidence="1">
        <name>Mg(2+)</name>
        <dbReference type="ChEBI" id="CHEBI:18420"/>
    </cofactor>
</comment>
<evidence type="ECO:0000256" key="1">
    <source>
        <dbReference type="ARBA" id="ARBA00001946"/>
    </source>
</evidence>
<dbReference type="SFLD" id="SFLDG01129">
    <property type="entry name" value="C1.5:_HAD__Beta-PGM__Phosphata"/>
    <property type="match status" value="1"/>
</dbReference>
<dbReference type="PANTHER" id="PTHR46193:SF10">
    <property type="entry name" value="6-PHOSPHOGLUCONATE PHOSPHATASE"/>
    <property type="match status" value="1"/>
</dbReference>
<evidence type="ECO:0000256" key="3">
    <source>
        <dbReference type="ARBA" id="ARBA00022723"/>
    </source>
</evidence>
<dbReference type="NCBIfam" id="TIGR01509">
    <property type="entry name" value="HAD-SF-IA-v3"/>
    <property type="match status" value="1"/>
</dbReference>
<proteinExistence type="inferred from homology"/>
<keyword evidence="4" id="KW-0460">Magnesium</keyword>
<dbReference type="PANTHER" id="PTHR46193">
    <property type="entry name" value="6-PHOSPHOGLUCONATE PHOSPHATASE"/>
    <property type="match status" value="1"/>
</dbReference>
<organism evidence="5 6">
    <name type="scientific">Mesorhizobium neociceri</name>
    <dbReference type="NCBI Taxonomy" id="1307853"/>
    <lineage>
        <taxon>Bacteria</taxon>
        <taxon>Pseudomonadati</taxon>
        <taxon>Pseudomonadota</taxon>
        <taxon>Alphaproteobacteria</taxon>
        <taxon>Hyphomicrobiales</taxon>
        <taxon>Phyllobacteriaceae</taxon>
        <taxon>Mesorhizobium</taxon>
    </lineage>
</organism>
<dbReference type="Pfam" id="PF00702">
    <property type="entry name" value="Hydrolase"/>
    <property type="match status" value="1"/>
</dbReference>
<evidence type="ECO:0000256" key="4">
    <source>
        <dbReference type="ARBA" id="ARBA00022842"/>
    </source>
</evidence>
<keyword evidence="3" id="KW-0479">Metal-binding</keyword>
<dbReference type="InterPro" id="IPR023198">
    <property type="entry name" value="PGP-like_dom2"/>
</dbReference>
<dbReference type="InterPro" id="IPR051600">
    <property type="entry name" value="Beta-PGM-like"/>
</dbReference>
<dbReference type="RefSeq" id="WP_181059163.1">
    <property type="nucleotide sequence ID" value="NZ_JACDTY010000009.1"/>
</dbReference>
<dbReference type="GO" id="GO:0003824">
    <property type="term" value="F:catalytic activity"/>
    <property type="evidence" value="ECO:0007669"/>
    <property type="project" value="UniProtKB-ARBA"/>
</dbReference>